<sequence>MPSTDSSHLESYIKGHDPFNHSMDFVIHPLIRYTANPTLSRHTTGIVWDLRESPDSARRLANLDESLTAKDLSQFATSPPCILLHITSDLFHGNRPIEARRLQGVTIGDVVSAIHDALHQPVRRDEWDNLSEPQRKRISDVFDQRCRMSFDREETYARGILRIDCLQHTTWFAGLSNSLEIDSTCILTLCRPK</sequence>
<reference evidence="2 3" key="1">
    <citation type="journal article" date="2018" name="Evol. Lett.">
        <title>Horizontal gene cluster transfer increased hallucinogenic mushroom diversity.</title>
        <authorList>
            <person name="Reynolds H.T."/>
            <person name="Vijayakumar V."/>
            <person name="Gluck-Thaler E."/>
            <person name="Korotkin H.B."/>
            <person name="Matheny P.B."/>
            <person name="Slot J.C."/>
        </authorList>
    </citation>
    <scope>NUCLEOTIDE SEQUENCE [LARGE SCALE GENOMIC DNA]</scope>
    <source>
        <strain evidence="2 3">2629</strain>
    </source>
</reference>
<keyword evidence="3" id="KW-1185">Reference proteome</keyword>
<protein>
    <recommendedName>
        <fullName evidence="1">DUF6699 domain-containing protein</fullName>
    </recommendedName>
</protein>
<name>A0A409VVV3_9AGAR</name>
<proteinExistence type="predicted"/>
<dbReference type="EMBL" id="NHTK01005955">
    <property type="protein sequence ID" value="PPQ70395.1"/>
    <property type="molecule type" value="Genomic_DNA"/>
</dbReference>
<feature type="domain" description="DUF6699" evidence="1">
    <location>
        <begin position="46"/>
        <end position="177"/>
    </location>
</feature>
<dbReference type="InParanoid" id="A0A409VVV3"/>
<gene>
    <name evidence="2" type="ORF">CVT24_013133</name>
</gene>
<comment type="caution">
    <text evidence="2">The sequence shown here is derived from an EMBL/GenBank/DDBJ whole genome shotgun (WGS) entry which is preliminary data.</text>
</comment>
<dbReference type="OrthoDB" id="3144234at2759"/>
<dbReference type="Pfam" id="PF20415">
    <property type="entry name" value="DUF6699"/>
    <property type="match status" value="1"/>
</dbReference>
<evidence type="ECO:0000259" key="1">
    <source>
        <dbReference type="Pfam" id="PF20415"/>
    </source>
</evidence>
<evidence type="ECO:0000313" key="2">
    <source>
        <dbReference type="EMBL" id="PPQ70395.1"/>
    </source>
</evidence>
<dbReference type="STRING" id="181874.A0A409VVV3"/>
<accession>A0A409VVV3</accession>
<organism evidence="2 3">
    <name type="scientific">Panaeolus cyanescens</name>
    <dbReference type="NCBI Taxonomy" id="181874"/>
    <lineage>
        <taxon>Eukaryota</taxon>
        <taxon>Fungi</taxon>
        <taxon>Dikarya</taxon>
        <taxon>Basidiomycota</taxon>
        <taxon>Agaricomycotina</taxon>
        <taxon>Agaricomycetes</taxon>
        <taxon>Agaricomycetidae</taxon>
        <taxon>Agaricales</taxon>
        <taxon>Agaricineae</taxon>
        <taxon>Galeropsidaceae</taxon>
        <taxon>Panaeolus</taxon>
    </lineage>
</organism>
<dbReference type="Proteomes" id="UP000284842">
    <property type="component" value="Unassembled WGS sequence"/>
</dbReference>
<dbReference type="InterPro" id="IPR046522">
    <property type="entry name" value="DUF6699"/>
</dbReference>
<dbReference type="AlphaFoldDB" id="A0A409VVV3"/>
<evidence type="ECO:0000313" key="3">
    <source>
        <dbReference type="Proteomes" id="UP000284842"/>
    </source>
</evidence>